<protein>
    <recommendedName>
        <fullName evidence="3">Thioredoxin-like fold domain-containing protein</fullName>
    </recommendedName>
</protein>
<dbReference type="Proteomes" id="UP000287756">
    <property type="component" value="Chromosome"/>
</dbReference>
<organism evidence="1 2">
    <name type="scientific">Halobacillus litoralis</name>
    <dbReference type="NCBI Taxonomy" id="45668"/>
    <lineage>
        <taxon>Bacteria</taxon>
        <taxon>Bacillati</taxon>
        <taxon>Bacillota</taxon>
        <taxon>Bacilli</taxon>
        <taxon>Bacillales</taxon>
        <taxon>Bacillaceae</taxon>
        <taxon>Halobacillus</taxon>
    </lineage>
</organism>
<dbReference type="OrthoDB" id="2919475at2"/>
<evidence type="ECO:0008006" key="3">
    <source>
        <dbReference type="Google" id="ProtNLM"/>
    </source>
</evidence>
<evidence type="ECO:0000313" key="1">
    <source>
        <dbReference type="EMBL" id="QAS54354.1"/>
    </source>
</evidence>
<sequence>MEEKGARNVNPIINRDSVEGFNKSYPQIEVKSAPAYLLFNQDGLALKTTSFEEVVKLLNNEER</sequence>
<dbReference type="RefSeq" id="WP_128526620.1">
    <property type="nucleotide sequence ID" value="NZ_CP026118.1"/>
</dbReference>
<dbReference type="AlphaFoldDB" id="A0A410MHZ5"/>
<dbReference type="EMBL" id="CP026118">
    <property type="protein sequence ID" value="QAS54354.1"/>
    <property type="molecule type" value="Genomic_DNA"/>
</dbReference>
<proteinExistence type="predicted"/>
<dbReference type="KEGG" id="hli:HLI_20090"/>
<reference evidence="1 2" key="1">
    <citation type="submission" date="2018-01" db="EMBL/GenBank/DDBJ databases">
        <title>The whole genome sequencing and assembly of Halobacillus litoralis ERB031 strain.</title>
        <authorList>
            <person name="Lee S.-J."/>
            <person name="Park M.-K."/>
            <person name="Kim J.-Y."/>
            <person name="Lee Y.-J."/>
            <person name="Yi H."/>
            <person name="Bahn Y.-S."/>
            <person name="Kim J.F."/>
            <person name="Lee D.-W."/>
        </authorList>
    </citation>
    <scope>NUCLEOTIDE SEQUENCE [LARGE SCALE GENOMIC DNA]</scope>
    <source>
        <strain evidence="1 2">ERB 031</strain>
    </source>
</reference>
<gene>
    <name evidence="1" type="ORF">HLI_20090</name>
</gene>
<evidence type="ECO:0000313" key="2">
    <source>
        <dbReference type="Proteomes" id="UP000287756"/>
    </source>
</evidence>
<name>A0A410MHZ5_9BACI</name>
<accession>A0A410MHZ5</accession>